<evidence type="ECO:0000313" key="8">
    <source>
        <dbReference type="EMBL" id="KAB4160396.1"/>
    </source>
</evidence>
<dbReference type="Proteomes" id="UP000433928">
    <property type="component" value="Unassembled WGS sequence"/>
</dbReference>
<keyword evidence="3 6" id="KW-0812">Transmembrane</keyword>
<feature type="non-terminal residue" evidence="8">
    <location>
        <position position="383"/>
    </location>
</feature>
<protein>
    <submittedName>
        <fullName evidence="8">Conjugal transfer protein TraG</fullName>
    </submittedName>
</protein>
<accession>A0A6I0K7P1</accession>
<evidence type="ECO:0000256" key="1">
    <source>
        <dbReference type="ARBA" id="ARBA00004651"/>
    </source>
</evidence>
<dbReference type="AlphaFoldDB" id="A0A6I0K7P1"/>
<gene>
    <name evidence="8" type="ORF">GAQ59_23930</name>
</gene>
<evidence type="ECO:0000313" key="9">
    <source>
        <dbReference type="Proteomes" id="UP000433928"/>
    </source>
</evidence>
<dbReference type="SUPFAM" id="SSF52540">
    <property type="entry name" value="P-loop containing nucleoside triphosphate hydrolases"/>
    <property type="match status" value="1"/>
</dbReference>
<keyword evidence="4 6" id="KW-1133">Transmembrane helix</keyword>
<dbReference type="EMBL" id="WCUG01000220">
    <property type="protein sequence ID" value="KAB4160396.1"/>
    <property type="molecule type" value="Genomic_DNA"/>
</dbReference>
<dbReference type="InterPro" id="IPR027417">
    <property type="entry name" value="P-loop_NTPase"/>
</dbReference>
<keyword evidence="5 6" id="KW-0472">Membrane</keyword>
<evidence type="ECO:0000256" key="2">
    <source>
        <dbReference type="ARBA" id="ARBA00022475"/>
    </source>
</evidence>
<dbReference type="InterPro" id="IPR051539">
    <property type="entry name" value="T4SS-coupling_protein"/>
</dbReference>
<dbReference type="PANTHER" id="PTHR37937">
    <property type="entry name" value="CONJUGATIVE TRANSFER: DNA TRANSPORT"/>
    <property type="match status" value="1"/>
</dbReference>
<feature type="transmembrane region" description="Helical" evidence="6">
    <location>
        <begin position="92"/>
        <end position="112"/>
    </location>
</feature>
<reference evidence="8 9" key="1">
    <citation type="journal article" date="2019" name="Nat. Med.">
        <title>A library of human gut bacterial isolates paired with longitudinal multiomics data enables mechanistic microbiome research.</title>
        <authorList>
            <person name="Poyet M."/>
            <person name="Groussin M."/>
            <person name="Gibbons S.M."/>
            <person name="Avila-Pacheco J."/>
            <person name="Jiang X."/>
            <person name="Kearney S.M."/>
            <person name="Perrotta A.R."/>
            <person name="Berdy B."/>
            <person name="Zhao S."/>
            <person name="Lieberman T.D."/>
            <person name="Swanson P.K."/>
            <person name="Smith M."/>
            <person name="Roesemann S."/>
            <person name="Alexander J.E."/>
            <person name="Rich S.A."/>
            <person name="Livny J."/>
            <person name="Vlamakis H."/>
            <person name="Clish C."/>
            <person name="Bullock K."/>
            <person name="Deik A."/>
            <person name="Scott J."/>
            <person name="Pierce K.A."/>
            <person name="Xavier R.J."/>
            <person name="Alm E.J."/>
        </authorList>
    </citation>
    <scope>NUCLEOTIDE SEQUENCE [LARGE SCALE GENOMIC DNA]</scope>
    <source>
        <strain evidence="8 9">BIOML-A27</strain>
    </source>
</reference>
<dbReference type="PANTHER" id="PTHR37937:SF1">
    <property type="entry name" value="CONJUGATIVE TRANSFER: DNA TRANSPORT"/>
    <property type="match status" value="1"/>
</dbReference>
<name>A0A6I0K7P1_BACUN</name>
<comment type="subcellular location">
    <subcellularLocation>
        <location evidence="1">Cell membrane</location>
        <topology evidence="1">Multi-pass membrane protein</topology>
    </subcellularLocation>
</comment>
<dbReference type="InterPro" id="IPR025988">
    <property type="entry name" value="YWFCY_dom"/>
</dbReference>
<evidence type="ECO:0000256" key="4">
    <source>
        <dbReference type="ARBA" id="ARBA00022989"/>
    </source>
</evidence>
<feature type="transmembrane region" description="Helical" evidence="6">
    <location>
        <begin position="124"/>
        <end position="144"/>
    </location>
</feature>
<feature type="transmembrane region" description="Helical" evidence="6">
    <location>
        <begin position="57"/>
        <end position="80"/>
    </location>
</feature>
<comment type="caution">
    <text evidence="8">The sequence shown here is derived from an EMBL/GenBank/DDBJ whole genome shotgun (WGS) entry which is preliminary data.</text>
</comment>
<dbReference type="Gene3D" id="3.40.50.300">
    <property type="entry name" value="P-loop containing nucleotide triphosphate hydrolases"/>
    <property type="match status" value="1"/>
</dbReference>
<dbReference type="RefSeq" id="WP_192917194.1">
    <property type="nucleotide sequence ID" value="NZ_WCUG01000220.1"/>
</dbReference>
<organism evidence="8 9">
    <name type="scientific">Bacteroides uniformis</name>
    <dbReference type="NCBI Taxonomy" id="820"/>
    <lineage>
        <taxon>Bacteria</taxon>
        <taxon>Pseudomonadati</taxon>
        <taxon>Bacteroidota</taxon>
        <taxon>Bacteroidia</taxon>
        <taxon>Bacteroidales</taxon>
        <taxon>Bacteroidaceae</taxon>
        <taxon>Bacteroides</taxon>
    </lineage>
</organism>
<dbReference type="GO" id="GO:0005886">
    <property type="term" value="C:plasma membrane"/>
    <property type="evidence" value="ECO:0007669"/>
    <property type="project" value="UniProtKB-SubCell"/>
</dbReference>
<evidence type="ECO:0000259" key="7">
    <source>
        <dbReference type="Pfam" id="PF14293"/>
    </source>
</evidence>
<sequence length="383" mass="44596">MQNEDDLRGLAKVMEFMRAISILFVVINIYWFCYQSFREWGINIGVVDRILLGFQRTAGLFSSIFWTKLFAVLFLALSCLGTKGVKEQKITWRKIILCGVTGLLLFFFNWWLLALPLPLSANTVFYIATLTAGYIFLLMAGLWMSRLLNTNLLEDVFNVENESFMQETELKENEYSVNLRTRFWFRGKTYDGWINLVNIFRATMVLGTPGSGKSYAIINQYIKQVIEKGFSVFLYDFKYPDLSEIAYNHLINNLDGYKVKPKFYVINFDDPAGSHRCNPIHPDFMTDISDAYESAYTIMLNLNRTWISKQGDFFVESPIILLASIIWYLKIYKNGKYCTFPHAIEFLNRKYADIFPILTSYPELENYLSPFMDAWESSAVEQL</sequence>
<keyword evidence="2" id="KW-1003">Cell membrane</keyword>
<evidence type="ECO:0000256" key="5">
    <source>
        <dbReference type="ARBA" id="ARBA00023136"/>
    </source>
</evidence>
<feature type="transmembrane region" description="Helical" evidence="6">
    <location>
        <begin position="16"/>
        <end position="37"/>
    </location>
</feature>
<evidence type="ECO:0000256" key="3">
    <source>
        <dbReference type="ARBA" id="ARBA00022692"/>
    </source>
</evidence>
<feature type="domain" description="YWFCY" evidence="7">
    <location>
        <begin position="5"/>
        <end position="149"/>
    </location>
</feature>
<proteinExistence type="predicted"/>
<evidence type="ECO:0000256" key="6">
    <source>
        <dbReference type="SAM" id="Phobius"/>
    </source>
</evidence>
<dbReference type="Pfam" id="PF14293">
    <property type="entry name" value="YWFCY"/>
    <property type="match status" value="1"/>
</dbReference>